<feature type="domain" description="FAD-binding" evidence="4">
    <location>
        <begin position="6"/>
        <end position="347"/>
    </location>
</feature>
<dbReference type="PANTHER" id="PTHR43004:SF19">
    <property type="entry name" value="BINDING MONOOXYGENASE, PUTATIVE (JCVI)-RELATED"/>
    <property type="match status" value="1"/>
</dbReference>
<dbReference type="PANTHER" id="PTHR43004">
    <property type="entry name" value="TRK SYSTEM POTASSIUM UPTAKE PROTEIN"/>
    <property type="match status" value="1"/>
</dbReference>
<keyword evidence="3" id="KW-0274">FAD</keyword>
<dbReference type="Pfam" id="PF01494">
    <property type="entry name" value="FAD_binding_3"/>
    <property type="match status" value="1"/>
</dbReference>
<evidence type="ECO:0000259" key="4">
    <source>
        <dbReference type="Pfam" id="PF01494"/>
    </source>
</evidence>
<dbReference type="PRINTS" id="PR00420">
    <property type="entry name" value="RNGMNOXGNASE"/>
</dbReference>
<evidence type="ECO:0000256" key="1">
    <source>
        <dbReference type="ARBA" id="ARBA00001974"/>
    </source>
</evidence>
<reference evidence="6" key="1">
    <citation type="journal article" date="2019" name="Int. J. Syst. Evol. Microbiol.">
        <title>The Global Catalogue of Microorganisms (GCM) 10K type strain sequencing project: providing services to taxonomists for standard genome sequencing and annotation.</title>
        <authorList>
            <consortium name="The Broad Institute Genomics Platform"/>
            <consortium name="The Broad Institute Genome Sequencing Center for Infectious Disease"/>
            <person name="Wu L."/>
            <person name="Ma J."/>
        </authorList>
    </citation>
    <scope>NUCLEOTIDE SEQUENCE [LARGE SCALE GENOMIC DNA]</scope>
    <source>
        <strain evidence="6">JCM 12762</strain>
    </source>
</reference>
<name>A0ABP4GDM1_9MICO</name>
<comment type="cofactor">
    <cofactor evidence="1">
        <name>FAD</name>
        <dbReference type="ChEBI" id="CHEBI:57692"/>
    </cofactor>
</comment>
<sequence length="517" mass="56249">MDASDIDVLVIGAGPTGLTAAIEALRHGLTVRIVERKSERGMFSKALVVHARTMEVFAVMGVDSDIREAGTPFAALNLHFNNRKKRVHVDLLTQPWGDTAFPFWLSVPQHDTERVLENRLSSLGGRVEWSTDLHQLEDRGNFVEATLVGDEQAEVVRAGWVIGCDGGRSTVREQAGIALKRTGAGATFLLADVKTTSDLIEDEGHMFLAPEGLLILVPMPEPRQWRMIAHVPSGAENLLGSVDATQLDALIADRAGITFGAHDVSWTSQFDLSHGVADRFRSGRIFLAGDAAHIHSPVGGQGLNTGVQDAHNLMWRIAASRAATPERAEELLAEYESERQGTAGAMVGGVARMTAIMTSPRFVARRIRSVIAPIVVSRPFVQAKLARGVGMLNLAYSRRRRIHDSGKWVAGHRLPNPTLRDGERLYDRLPKTGYSWVVFSNHAVTPDARDGGTPRWMGLPLVVLEESDLQHGESSPRSTAVVLVRPDRYIAAAGTDPESLGYALPSRIQLLHAGQGD</sequence>
<dbReference type="Proteomes" id="UP001500943">
    <property type="component" value="Unassembled WGS sequence"/>
</dbReference>
<dbReference type="InterPro" id="IPR036188">
    <property type="entry name" value="FAD/NAD-bd_sf"/>
</dbReference>
<proteinExistence type="predicted"/>
<dbReference type="Gene3D" id="3.30.70.2450">
    <property type="match status" value="1"/>
</dbReference>
<keyword evidence="6" id="KW-1185">Reference proteome</keyword>
<dbReference type="RefSeq" id="WP_343925720.1">
    <property type="nucleotide sequence ID" value="NZ_BAAAKW010000034.1"/>
</dbReference>
<dbReference type="Gene3D" id="3.50.50.60">
    <property type="entry name" value="FAD/NAD(P)-binding domain"/>
    <property type="match status" value="1"/>
</dbReference>
<organism evidence="5 6">
    <name type="scientific">Rhodoglobus aureus</name>
    <dbReference type="NCBI Taxonomy" id="191497"/>
    <lineage>
        <taxon>Bacteria</taxon>
        <taxon>Bacillati</taxon>
        <taxon>Actinomycetota</taxon>
        <taxon>Actinomycetes</taxon>
        <taxon>Micrococcales</taxon>
        <taxon>Microbacteriaceae</taxon>
        <taxon>Rhodoglobus</taxon>
    </lineage>
</organism>
<evidence type="ECO:0000256" key="2">
    <source>
        <dbReference type="ARBA" id="ARBA00022630"/>
    </source>
</evidence>
<dbReference type="SUPFAM" id="SSF51905">
    <property type="entry name" value="FAD/NAD(P)-binding domain"/>
    <property type="match status" value="1"/>
</dbReference>
<comment type="caution">
    <text evidence="5">The sequence shown here is derived from an EMBL/GenBank/DDBJ whole genome shotgun (WGS) entry which is preliminary data.</text>
</comment>
<protein>
    <recommendedName>
        <fullName evidence="4">FAD-binding domain-containing protein</fullName>
    </recommendedName>
</protein>
<keyword evidence="2" id="KW-0285">Flavoprotein</keyword>
<accession>A0ABP4GDM1</accession>
<evidence type="ECO:0000313" key="6">
    <source>
        <dbReference type="Proteomes" id="UP001500943"/>
    </source>
</evidence>
<gene>
    <name evidence="5" type="ORF">GCM10009655_21410</name>
</gene>
<dbReference type="EMBL" id="BAAAKW010000034">
    <property type="protein sequence ID" value="GAA1221569.1"/>
    <property type="molecule type" value="Genomic_DNA"/>
</dbReference>
<dbReference type="InterPro" id="IPR002938">
    <property type="entry name" value="FAD-bd"/>
</dbReference>
<evidence type="ECO:0000313" key="5">
    <source>
        <dbReference type="EMBL" id="GAA1221569.1"/>
    </source>
</evidence>
<dbReference type="Gene3D" id="3.40.30.120">
    <property type="match status" value="1"/>
</dbReference>
<dbReference type="InterPro" id="IPR050641">
    <property type="entry name" value="RIFMO-like"/>
</dbReference>
<evidence type="ECO:0000256" key="3">
    <source>
        <dbReference type="ARBA" id="ARBA00022827"/>
    </source>
</evidence>